<evidence type="ECO:0000313" key="1">
    <source>
        <dbReference type="EMBL" id="KAF5207510.1"/>
    </source>
</evidence>
<keyword evidence="2" id="KW-1185">Reference proteome</keyword>
<dbReference type="Proteomes" id="UP000554482">
    <property type="component" value="Unassembled WGS sequence"/>
</dbReference>
<sequence>INGFFFNDGPYWQRHDSQHFKNFSARRISNIPMPAGPFSIAVKRKTDDK</sequence>
<dbReference type="AlphaFoldDB" id="A0A7J6XGB0"/>
<feature type="non-terminal residue" evidence="1">
    <location>
        <position position="1"/>
    </location>
</feature>
<name>A0A7J6XGB0_THATH</name>
<proteinExistence type="predicted"/>
<organism evidence="1 2">
    <name type="scientific">Thalictrum thalictroides</name>
    <name type="common">Rue-anemone</name>
    <name type="synonym">Anemone thalictroides</name>
    <dbReference type="NCBI Taxonomy" id="46969"/>
    <lineage>
        <taxon>Eukaryota</taxon>
        <taxon>Viridiplantae</taxon>
        <taxon>Streptophyta</taxon>
        <taxon>Embryophyta</taxon>
        <taxon>Tracheophyta</taxon>
        <taxon>Spermatophyta</taxon>
        <taxon>Magnoliopsida</taxon>
        <taxon>Ranunculales</taxon>
        <taxon>Ranunculaceae</taxon>
        <taxon>Thalictroideae</taxon>
        <taxon>Thalictrum</taxon>
    </lineage>
</organism>
<dbReference type="EMBL" id="JABWDY010001339">
    <property type="protein sequence ID" value="KAF5207510.1"/>
    <property type="molecule type" value="Genomic_DNA"/>
</dbReference>
<accession>A0A7J6XGB0</accession>
<gene>
    <name evidence="1" type="ORF">FRX31_002903</name>
</gene>
<comment type="caution">
    <text evidence="1">The sequence shown here is derived from an EMBL/GenBank/DDBJ whole genome shotgun (WGS) entry which is preliminary data.</text>
</comment>
<evidence type="ECO:0000313" key="2">
    <source>
        <dbReference type="Proteomes" id="UP000554482"/>
    </source>
</evidence>
<reference evidence="1 2" key="1">
    <citation type="submission" date="2020-06" db="EMBL/GenBank/DDBJ databases">
        <title>Transcriptomic and genomic resources for Thalictrum thalictroides and T. hernandezii: Facilitating candidate gene discovery in an emerging model plant lineage.</title>
        <authorList>
            <person name="Arias T."/>
            <person name="Riano-Pachon D.M."/>
            <person name="Di Stilio V.S."/>
        </authorList>
    </citation>
    <scope>NUCLEOTIDE SEQUENCE [LARGE SCALE GENOMIC DNA]</scope>
    <source>
        <strain evidence="2">cv. WT478/WT964</strain>
        <tissue evidence="1">Leaves</tissue>
    </source>
</reference>
<protein>
    <submittedName>
        <fullName evidence="1">Uncharacterized protein</fullName>
    </submittedName>
</protein>